<keyword evidence="1" id="KW-1185">Reference proteome</keyword>
<dbReference type="KEGG" id="nsy:104217950"/>
<dbReference type="RefSeq" id="XP_009766608.1">
    <property type="nucleotide sequence ID" value="XM_009768306.1"/>
</dbReference>
<evidence type="ECO:0000313" key="1">
    <source>
        <dbReference type="Proteomes" id="UP000189701"/>
    </source>
</evidence>
<gene>
    <name evidence="2" type="primary">LOC104217950</name>
</gene>
<reference evidence="2" key="2">
    <citation type="submission" date="2025-08" db="UniProtKB">
        <authorList>
            <consortium name="RefSeq"/>
        </authorList>
    </citation>
    <scope>IDENTIFICATION</scope>
    <source>
        <tissue evidence="2">Leaf</tissue>
    </source>
</reference>
<dbReference type="Proteomes" id="UP000189701">
    <property type="component" value="Unplaced"/>
</dbReference>
<sequence>MGRAQGRPSKATKQLIEEDNNFMEGRNLEAIRMVTPKNLETGGNIASLSTKAVVSGGNSTINTRKVTEEPVGTKRKEHVTNNLEIWPTLPLRSEGSRTLTPTWITPIHMQADLSSKETGQKQIKVTDHQLKQAQCDKANEIVTNIGGAHCKLQLEPGQPGGKAWWTLFEENKMAARDPGTATQAYHS</sequence>
<evidence type="ECO:0000313" key="2">
    <source>
        <dbReference type="RefSeq" id="XP_009766608.1"/>
    </source>
</evidence>
<name>A0A1U7VJU4_NICSY</name>
<proteinExistence type="predicted"/>
<dbReference type="AlphaFoldDB" id="A0A1U7VJU4"/>
<organism evidence="1 2">
    <name type="scientific">Nicotiana sylvestris</name>
    <name type="common">Wood tobacco</name>
    <name type="synonym">South American tobacco</name>
    <dbReference type="NCBI Taxonomy" id="4096"/>
    <lineage>
        <taxon>Eukaryota</taxon>
        <taxon>Viridiplantae</taxon>
        <taxon>Streptophyta</taxon>
        <taxon>Embryophyta</taxon>
        <taxon>Tracheophyta</taxon>
        <taxon>Spermatophyta</taxon>
        <taxon>Magnoliopsida</taxon>
        <taxon>eudicotyledons</taxon>
        <taxon>Gunneridae</taxon>
        <taxon>Pentapetalae</taxon>
        <taxon>asterids</taxon>
        <taxon>lamiids</taxon>
        <taxon>Solanales</taxon>
        <taxon>Solanaceae</taxon>
        <taxon>Nicotianoideae</taxon>
        <taxon>Nicotianeae</taxon>
        <taxon>Nicotiana</taxon>
    </lineage>
</organism>
<protein>
    <submittedName>
        <fullName evidence="2">Uncharacterized protein LOC104217950</fullName>
    </submittedName>
</protein>
<accession>A0A1U7VJU4</accession>
<reference evidence="1" key="1">
    <citation type="journal article" date="2013" name="Genome Biol.">
        <title>Reference genomes and transcriptomes of Nicotiana sylvestris and Nicotiana tomentosiformis.</title>
        <authorList>
            <person name="Sierro N."/>
            <person name="Battey J.N."/>
            <person name="Ouadi S."/>
            <person name="Bovet L."/>
            <person name="Goepfert S."/>
            <person name="Bakaher N."/>
            <person name="Peitsch M.C."/>
            <person name="Ivanov N.V."/>
        </authorList>
    </citation>
    <scope>NUCLEOTIDE SEQUENCE [LARGE SCALE GENOMIC DNA]</scope>
</reference>
<dbReference type="GeneID" id="104217950"/>